<feature type="domain" description="HD/PDEase" evidence="1">
    <location>
        <begin position="46"/>
        <end position="163"/>
    </location>
</feature>
<dbReference type="AlphaFoldDB" id="A0A1F5RXZ7"/>
<dbReference type="GO" id="GO:0008832">
    <property type="term" value="F:dGTPase activity"/>
    <property type="evidence" value="ECO:0007669"/>
    <property type="project" value="TreeGrafter"/>
</dbReference>
<dbReference type="InterPro" id="IPR003607">
    <property type="entry name" value="HD/PDEase_dom"/>
</dbReference>
<reference evidence="2 3" key="1">
    <citation type="journal article" date="2016" name="Nat. Commun.">
        <title>Thousands of microbial genomes shed light on interconnected biogeochemical processes in an aquifer system.</title>
        <authorList>
            <person name="Anantharaman K."/>
            <person name="Brown C.T."/>
            <person name="Hug L.A."/>
            <person name="Sharon I."/>
            <person name="Castelle C.J."/>
            <person name="Probst A.J."/>
            <person name="Thomas B.C."/>
            <person name="Singh A."/>
            <person name="Wilkins M.J."/>
            <person name="Karaoz U."/>
            <person name="Brodie E.L."/>
            <person name="Williams K.H."/>
            <person name="Hubbard S.S."/>
            <person name="Banfield J.F."/>
        </authorList>
    </citation>
    <scope>NUCLEOTIDE SEQUENCE [LARGE SCALE GENOMIC DNA]</scope>
</reference>
<dbReference type="EMBL" id="MFFX01000025">
    <property type="protein sequence ID" value="OGF19268.1"/>
    <property type="molecule type" value="Genomic_DNA"/>
</dbReference>
<evidence type="ECO:0000313" key="3">
    <source>
        <dbReference type="Proteomes" id="UP000178682"/>
    </source>
</evidence>
<organism evidence="2 3">
    <name type="scientific">Candidatus Falkowbacteria bacterium RIFCSPLOWO2_12_FULL_45_10</name>
    <dbReference type="NCBI Taxonomy" id="1797990"/>
    <lineage>
        <taxon>Bacteria</taxon>
        <taxon>Candidatus Falkowiibacteriota</taxon>
    </lineage>
</organism>
<dbReference type="SUPFAM" id="SSF109604">
    <property type="entry name" value="HD-domain/PDEase-like"/>
    <property type="match status" value="1"/>
</dbReference>
<dbReference type="PANTHER" id="PTHR11373:SF41">
    <property type="entry name" value="METAL-DEPENDENT PHOSPHOHYDROLASE"/>
    <property type="match status" value="1"/>
</dbReference>
<dbReference type="InterPro" id="IPR006674">
    <property type="entry name" value="HD_domain"/>
</dbReference>
<dbReference type="PANTHER" id="PTHR11373">
    <property type="entry name" value="DEOXYNUCLEOSIDE TRIPHOSPHATE TRIPHOSPHOHYDROLASE"/>
    <property type="match status" value="1"/>
</dbReference>
<accession>A0A1F5RXZ7</accession>
<protein>
    <recommendedName>
        <fullName evidence="1">HD/PDEase domain-containing protein</fullName>
    </recommendedName>
</protein>
<dbReference type="SMART" id="SM00471">
    <property type="entry name" value="HDc"/>
    <property type="match status" value="1"/>
</dbReference>
<name>A0A1F5RXZ7_9BACT</name>
<gene>
    <name evidence="2" type="ORF">A3G56_02790</name>
</gene>
<dbReference type="Proteomes" id="UP000178682">
    <property type="component" value="Unassembled WGS sequence"/>
</dbReference>
<evidence type="ECO:0000313" key="2">
    <source>
        <dbReference type="EMBL" id="OGF19268.1"/>
    </source>
</evidence>
<dbReference type="GO" id="GO:0006203">
    <property type="term" value="P:dGTP catabolic process"/>
    <property type="evidence" value="ECO:0007669"/>
    <property type="project" value="TreeGrafter"/>
</dbReference>
<dbReference type="Gene3D" id="1.10.3210.10">
    <property type="entry name" value="Hypothetical protein af1432"/>
    <property type="match status" value="1"/>
</dbReference>
<evidence type="ECO:0000259" key="1">
    <source>
        <dbReference type="SMART" id="SM00471"/>
    </source>
</evidence>
<proteinExistence type="predicted"/>
<dbReference type="CDD" id="cd00077">
    <property type="entry name" value="HDc"/>
    <property type="match status" value="1"/>
</dbReference>
<comment type="caution">
    <text evidence="2">The sequence shown here is derived from an EMBL/GenBank/DDBJ whole genome shotgun (WGS) entry which is preliminary data.</text>
</comment>
<sequence length="325" mass="37891">MKYIDRVYGNFEIDEPVILELINSKTFQRLKEIDQAGYFEPHFPGTAHSRFEHSIGVYLLLKMYGTPIEEQIAGLIHDVSHLTFSHCIDYVLDAGSEKEHNHQDNIFDAFVRKSEIPEILKKYGLDLEYILDDKNFPLKEKELPDLCADRIDYSLRTATVFKEIKNGKYFIDNLLAENGQWIFKDFESVGKYAKLFLKLNTDYYAGLPSAVMFRTVGDYLRYALSKNYISETDLYTTDKVVLGKIEPYIKTDSKLSLLFDRMNNKIGFRNSPSDYNGKVFCKSRVVNPLCWHNGKIKRVSEVEPSWDGIIERESKPKEYFLKFDK</sequence>
<dbReference type="InterPro" id="IPR050135">
    <property type="entry name" value="dGTPase-like"/>
</dbReference>
<dbReference type="Pfam" id="PF01966">
    <property type="entry name" value="HD"/>
    <property type="match status" value="1"/>
</dbReference>